<dbReference type="InterPro" id="IPR036890">
    <property type="entry name" value="HATPase_C_sf"/>
</dbReference>
<feature type="domain" description="Histidine kinase" evidence="15">
    <location>
        <begin position="258"/>
        <end position="477"/>
    </location>
</feature>
<dbReference type="KEGG" id="pri:PRIO_2430"/>
<evidence type="ECO:0000256" key="2">
    <source>
        <dbReference type="ARBA" id="ARBA00004651"/>
    </source>
</evidence>
<evidence type="ECO:0000256" key="9">
    <source>
        <dbReference type="ARBA" id="ARBA00022777"/>
    </source>
</evidence>
<organism evidence="17 18">
    <name type="scientific">Paenibacillus riograndensis SBR5</name>
    <dbReference type="NCBI Taxonomy" id="1073571"/>
    <lineage>
        <taxon>Bacteria</taxon>
        <taxon>Bacillati</taxon>
        <taxon>Bacillota</taxon>
        <taxon>Bacilli</taxon>
        <taxon>Bacillales</taxon>
        <taxon>Paenibacillaceae</taxon>
        <taxon>Paenibacillus</taxon>
        <taxon>Paenibacillus sonchi group</taxon>
    </lineage>
</organism>
<dbReference type="PATRIC" id="fig|1073571.4.peg.2583"/>
<dbReference type="InterPro" id="IPR003594">
    <property type="entry name" value="HATPase_dom"/>
</dbReference>
<dbReference type="InterPro" id="IPR008358">
    <property type="entry name" value="Sig_transdc_His_kin/Pase_MprB"/>
</dbReference>
<dbReference type="AlphaFoldDB" id="A0A0E4CW24"/>
<dbReference type="Gene3D" id="1.10.287.130">
    <property type="match status" value="1"/>
</dbReference>
<evidence type="ECO:0000256" key="7">
    <source>
        <dbReference type="ARBA" id="ARBA00022692"/>
    </source>
</evidence>
<dbReference type="CDD" id="cd00082">
    <property type="entry name" value="HisKA"/>
    <property type="match status" value="1"/>
</dbReference>
<evidence type="ECO:0000256" key="4">
    <source>
        <dbReference type="ARBA" id="ARBA00022475"/>
    </source>
</evidence>
<sequence length="485" mass="53744">MNKRPLKTQFQLAFTYIILASVVATVVTYAFAVLLFMRVENKLVYPANHYEKHLPAIESYIMQQQTALLASSARTALEAAIPGEGITYQVVDRNGDKIYGSLENVNVSGRTELYKRLNTTTSVQGRYVRTVPIIDGEGSVKGAVLLSYALKPTYVNESGNWWLTVIFIGALVSPFLYIILFALLFSRVVSNNINKPLRLLMEAARKIKEKDLDFEIGYHSDNELGQLSSAFDEMKTELESSLSAQWRMEQERVEMVEALAHDLKAPLSIIRSYTEALMDSGGTDDERLQRYLGVIHENAGKSSELVRQMQYTSDMERTDTVLHAETFELAPFLERKIKAYGLEAGQKGIDIILRMEDAAGSCLYTDAELLERILDNVVMNSLEYTPSGGSISVSVTLRGSRVLYEICDTGPGFSRRDLEKAVQKFYRGDDARASRDGHSGLGLYIAKQLAAKLGGSIRLSNTPEGGACVVIEHEGGRSEGISVSG</sequence>
<protein>
    <recommendedName>
        <fullName evidence="3">histidine kinase</fullName>
        <ecNumber evidence="3">2.7.13.3</ecNumber>
    </recommendedName>
</protein>
<dbReference type="SMART" id="SM00387">
    <property type="entry name" value="HATPase_c"/>
    <property type="match status" value="1"/>
</dbReference>
<dbReference type="InterPro" id="IPR036097">
    <property type="entry name" value="HisK_dim/P_sf"/>
</dbReference>
<dbReference type="GO" id="GO:0005886">
    <property type="term" value="C:plasma membrane"/>
    <property type="evidence" value="ECO:0007669"/>
    <property type="project" value="UniProtKB-SubCell"/>
</dbReference>
<evidence type="ECO:0000313" key="18">
    <source>
        <dbReference type="Proteomes" id="UP000033163"/>
    </source>
</evidence>
<keyword evidence="6" id="KW-0808">Transferase</keyword>
<dbReference type="EC" id="2.7.13.3" evidence="3"/>
<evidence type="ECO:0000256" key="1">
    <source>
        <dbReference type="ARBA" id="ARBA00000085"/>
    </source>
</evidence>
<name>A0A0E4CW24_9BACL</name>
<evidence type="ECO:0000313" key="17">
    <source>
        <dbReference type="EMBL" id="CQR54836.1"/>
    </source>
</evidence>
<evidence type="ECO:0000259" key="16">
    <source>
        <dbReference type="PROSITE" id="PS50885"/>
    </source>
</evidence>
<dbReference type="SUPFAM" id="SSF158472">
    <property type="entry name" value="HAMP domain-like"/>
    <property type="match status" value="1"/>
</dbReference>
<dbReference type="SUPFAM" id="SSF47384">
    <property type="entry name" value="Homodimeric domain of signal transducing histidine kinase"/>
    <property type="match status" value="1"/>
</dbReference>
<dbReference type="GO" id="GO:0000155">
    <property type="term" value="F:phosphorelay sensor kinase activity"/>
    <property type="evidence" value="ECO:0007669"/>
    <property type="project" value="InterPro"/>
</dbReference>
<keyword evidence="5" id="KW-0597">Phosphoprotein</keyword>
<feature type="transmembrane region" description="Helical" evidence="14">
    <location>
        <begin position="161"/>
        <end position="185"/>
    </location>
</feature>
<evidence type="ECO:0000256" key="6">
    <source>
        <dbReference type="ARBA" id="ARBA00022679"/>
    </source>
</evidence>
<dbReference type="InterPro" id="IPR003661">
    <property type="entry name" value="HisK_dim/P_dom"/>
</dbReference>
<dbReference type="PROSITE" id="PS50109">
    <property type="entry name" value="HIS_KIN"/>
    <property type="match status" value="1"/>
</dbReference>
<keyword evidence="11 14" id="KW-1133">Transmembrane helix</keyword>
<evidence type="ECO:0000256" key="5">
    <source>
        <dbReference type="ARBA" id="ARBA00022553"/>
    </source>
</evidence>
<evidence type="ECO:0000256" key="3">
    <source>
        <dbReference type="ARBA" id="ARBA00012438"/>
    </source>
</evidence>
<dbReference type="InterPro" id="IPR003660">
    <property type="entry name" value="HAMP_dom"/>
</dbReference>
<keyword evidence="10" id="KW-0067">ATP-binding</keyword>
<feature type="transmembrane region" description="Helical" evidence="14">
    <location>
        <begin position="12"/>
        <end position="37"/>
    </location>
</feature>
<evidence type="ECO:0000256" key="12">
    <source>
        <dbReference type="ARBA" id="ARBA00023012"/>
    </source>
</evidence>
<dbReference type="PANTHER" id="PTHR45528:SF8">
    <property type="entry name" value="HISTIDINE KINASE"/>
    <property type="match status" value="1"/>
</dbReference>
<keyword evidence="9 17" id="KW-0418">Kinase</keyword>
<evidence type="ECO:0000256" key="13">
    <source>
        <dbReference type="ARBA" id="ARBA00023136"/>
    </source>
</evidence>
<dbReference type="Pfam" id="PF02518">
    <property type="entry name" value="HATPase_c"/>
    <property type="match status" value="1"/>
</dbReference>
<evidence type="ECO:0000259" key="15">
    <source>
        <dbReference type="PROSITE" id="PS50109"/>
    </source>
</evidence>
<accession>A0A0E4CW24</accession>
<dbReference type="InterPro" id="IPR005467">
    <property type="entry name" value="His_kinase_dom"/>
</dbReference>
<keyword evidence="7 14" id="KW-0812">Transmembrane</keyword>
<evidence type="ECO:0000256" key="14">
    <source>
        <dbReference type="SAM" id="Phobius"/>
    </source>
</evidence>
<dbReference type="SMART" id="SM00388">
    <property type="entry name" value="HisKA"/>
    <property type="match status" value="1"/>
</dbReference>
<feature type="domain" description="HAMP" evidence="16">
    <location>
        <begin position="191"/>
        <end position="243"/>
    </location>
</feature>
<evidence type="ECO:0000256" key="8">
    <source>
        <dbReference type="ARBA" id="ARBA00022741"/>
    </source>
</evidence>
<evidence type="ECO:0000256" key="11">
    <source>
        <dbReference type="ARBA" id="ARBA00022989"/>
    </source>
</evidence>
<dbReference type="EMBL" id="LN831776">
    <property type="protein sequence ID" value="CQR54836.1"/>
    <property type="molecule type" value="Genomic_DNA"/>
</dbReference>
<dbReference type="HOGENOM" id="CLU_000445_89_6_9"/>
<dbReference type="PRINTS" id="PR01780">
    <property type="entry name" value="LANTIREGPROT"/>
</dbReference>
<keyword evidence="8" id="KW-0547">Nucleotide-binding</keyword>
<dbReference type="Pfam" id="PF00672">
    <property type="entry name" value="HAMP"/>
    <property type="match status" value="1"/>
</dbReference>
<proteinExistence type="predicted"/>
<dbReference type="GO" id="GO:0005524">
    <property type="term" value="F:ATP binding"/>
    <property type="evidence" value="ECO:0007669"/>
    <property type="project" value="UniProtKB-KW"/>
</dbReference>
<dbReference type="InterPro" id="IPR050398">
    <property type="entry name" value="HssS/ArlS-like"/>
</dbReference>
<evidence type="ECO:0000256" key="10">
    <source>
        <dbReference type="ARBA" id="ARBA00022840"/>
    </source>
</evidence>
<gene>
    <name evidence="17" type="ORF">PRIO_2430</name>
</gene>
<dbReference type="STRING" id="483937.AMQ84_08090"/>
<dbReference type="Proteomes" id="UP000033163">
    <property type="component" value="Chromosome I"/>
</dbReference>
<dbReference type="SMART" id="SM00304">
    <property type="entry name" value="HAMP"/>
    <property type="match status" value="1"/>
</dbReference>
<keyword evidence="4" id="KW-1003">Cell membrane</keyword>
<keyword evidence="12" id="KW-0902">Two-component regulatory system</keyword>
<dbReference type="Gene3D" id="3.30.565.10">
    <property type="entry name" value="Histidine kinase-like ATPase, C-terminal domain"/>
    <property type="match status" value="1"/>
</dbReference>
<dbReference type="SUPFAM" id="SSF55874">
    <property type="entry name" value="ATPase domain of HSP90 chaperone/DNA topoisomerase II/histidine kinase"/>
    <property type="match status" value="1"/>
</dbReference>
<dbReference type="PROSITE" id="PS50885">
    <property type="entry name" value="HAMP"/>
    <property type="match status" value="1"/>
</dbReference>
<dbReference type="RefSeq" id="WP_020433636.1">
    <property type="nucleotide sequence ID" value="NZ_AGBD01001729.1"/>
</dbReference>
<reference evidence="18" key="1">
    <citation type="submission" date="2015-03" db="EMBL/GenBank/DDBJ databases">
        <authorList>
            <person name="Wibberg D."/>
        </authorList>
    </citation>
    <scope>NUCLEOTIDE SEQUENCE [LARGE SCALE GENOMIC DNA]</scope>
</reference>
<dbReference type="PANTHER" id="PTHR45528">
    <property type="entry name" value="SENSOR HISTIDINE KINASE CPXA"/>
    <property type="match status" value="1"/>
</dbReference>
<dbReference type="CDD" id="cd06225">
    <property type="entry name" value="HAMP"/>
    <property type="match status" value="1"/>
</dbReference>
<dbReference type="Pfam" id="PF00512">
    <property type="entry name" value="HisKA"/>
    <property type="match status" value="1"/>
</dbReference>
<comment type="catalytic activity">
    <reaction evidence="1">
        <text>ATP + protein L-histidine = ADP + protein N-phospho-L-histidine.</text>
        <dbReference type="EC" id="2.7.13.3"/>
    </reaction>
</comment>
<keyword evidence="13 14" id="KW-0472">Membrane</keyword>
<comment type="subcellular location">
    <subcellularLocation>
        <location evidence="2">Cell membrane</location>
        <topology evidence="2">Multi-pass membrane protein</topology>
    </subcellularLocation>
</comment>
<dbReference type="Gene3D" id="6.10.340.10">
    <property type="match status" value="1"/>
</dbReference>